<name>A0A9D1FLT5_9FIRM</name>
<dbReference type="Pfam" id="PF09359">
    <property type="entry name" value="VTC"/>
    <property type="match status" value="1"/>
</dbReference>
<gene>
    <name evidence="2" type="ORF">IAB51_05070</name>
</gene>
<dbReference type="EMBL" id="DVJP01000036">
    <property type="protein sequence ID" value="HIS76166.1"/>
    <property type="molecule type" value="Genomic_DNA"/>
</dbReference>
<dbReference type="SUPFAM" id="SSF55154">
    <property type="entry name" value="CYTH-like phosphatases"/>
    <property type="match status" value="1"/>
</dbReference>
<dbReference type="Proteomes" id="UP000824002">
    <property type="component" value="Unassembled WGS sequence"/>
</dbReference>
<dbReference type="GO" id="GO:0006799">
    <property type="term" value="P:polyphosphate biosynthetic process"/>
    <property type="evidence" value="ECO:0007669"/>
    <property type="project" value="UniProtKB-ARBA"/>
</dbReference>
<protein>
    <submittedName>
        <fullName evidence="2">Polyphosphate polymerase domain-containing protein</fullName>
    </submittedName>
</protein>
<evidence type="ECO:0000313" key="3">
    <source>
        <dbReference type="Proteomes" id="UP000824002"/>
    </source>
</evidence>
<reference evidence="2" key="1">
    <citation type="submission" date="2020-10" db="EMBL/GenBank/DDBJ databases">
        <authorList>
            <person name="Gilroy R."/>
        </authorList>
    </citation>
    <scope>NUCLEOTIDE SEQUENCE</scope>
    <source>
        <strain evidence="2">CHK199-13235</strain>
    </source>
</reference>
<dbReference type="InterPro" id="IPR018966">
    <property type="entry name" value="VTC_domain"/>
</dbReference>
<dbReference type="AlphaFoldDB" id="A0A9D1FLT5"/>
<evidence type="ECO:0000259" key="1">
    <source>
        <dbReference type="Pfam" id="PF09359"/>
    </source>
</evidence>
<comment type="caution">
    <text evidence="2">The sequence shown here is derived from an EMBL/GenBank/DDBJ whole genome shotgun (WGS) entry which is preliminary data.</text>
</comment>
<proteinExistence type="predicted"/>
<accession>A0A9D1FLT5</accession>
<feature type="domain" description="VTC" evidence="1">
    <location>
        <begin position="8"/>
        <end position="226"/>
    </location>
</feature>
<organism evidence="2 3">
    <name type="scientific">Candidatus Merdivicinus excrementipullorum</name>
    <dbReference type="NCBI Taxonomy" id="2840867"/>
    <lineage>
        <taxon>Bacteria</taxon>
        <taxon>Bacillati</taxon>
        <taxon>Bacillota</taxon>
        <taxon>Clostridia</taxon>
        <taxon>Eubacteriales</taxon>
        <taxon>Oscillospiraceae</taxon>
        <taxon>Oscillospiraceae incertae sedis</taxon>
        <taxon>Candidatus Merdivicinus</taxon>
    </lineage>
</organism>
<dbReference type="InterPro" id="IPR033469">
    <property type="entry name" value="CYTH-like_dom_sf"/>
</dbReference>
<reference evidence="2" key="2">
    <citation type="journal article" date="2021" name="PeerJ">
        <title>Extensive microbial diversity within the chicken gut microbiome revealed by metagenomics and culture.</title>
        <authorList>
            <person name="Gilroy R."/>
            <person name="Ravi A."/>
            <person name="Getino M."/>
            <person name="Pursley I."/>
            <person name="Horton D.L."/>
            <person name="Alikhan N.F."/>
            <person name="Baker D."/>
            <person name="Gharbi K."/>
            <person name="Hall N."/>
            <person name="Watson M."/>
            <person name="Adriaenssens E.M."/>
            <person name="Foster-Nyarko E."/>
            <person name="Jarju S."/>
            <person name="Secka A."/>
            <person name="Antonio M."/>
            <person name="Oren A."/>
            <person name="Chaudhuri R.R."/>
            <person name="La Ragione R."/>
            <person name="Hildebrand F."/>
            <person name="Pallen M.J."/>
        </authorList>
    </citation>
    <scope>NUCLEOTIDE SEQUENCE</scope>
    <source>
        <strain evidence="2">CHK199-13235</strain>
    </source>
</reference>
<sequence length="240" mass="28268">MAYQTIFKRYELKYLLTKEQKEKVVQAIRPYMALDQYGRTTIRNIYFDTENYRLVRRSLESPAYKEKLRIRSYCRAAPDSAVFVELKKKFQKVVYKRRIALPEQDAMDWVTGRRDCPGSCQISAEVDYFLQYYGSLTPAVFLSYDREAFYSKDHSDFRVTFDDTILCRQKELSLESEVYGLPVLPEGMALMEIKCSGGIPMWMIQILSREKLYKTSFSKYGTAYQTIIYPHMKKEAVYSA</sequence>
<dbReference type="Gene3D" id="3.20.100.30">
    <property type="entry name" value="VTC, catalytic tunnel domain"/>
    <property type="match status" value="1"/>
</dbReference>
<evidence type="ECO:0000313" key="2">
    <source>
        <dbReference type="EMBL" id="HIS76166.1"/>
    </source>
</evidence>
<dbReference type="InterPro" id="IPR042267">
    <property type="entry name" value="VTC_sf"/>
</dbReference>
<dbReference type="CDD" id="cd07750">
    <property type="entry name" value="PolyPPase_VTC_like"/>
    <property type="match status" value="1"/>
</dbReference>